<dbReference type="GO" id="GO:0020037">
    <property type="term" value="F:heme binding"/>
    <property type="evidence" value="ECO:0007669"/>
    <property type="project" value="InterPro"/>
</dbReference>
<dbReference type="GO" id="GO:0046872">
    <property type="term" value="F:metal ion binding"/>
    <property type="evidence" value="ECO:0007669"/>
    <property type="project" value="UniProtKB-KW"/>
</dbReference>
<dbReference type="Pfam" id="PF00034">
    <property type="entry name" value="Cytochrom_C"/>
    <property type="match status" value="1"/>
</dbReference>
<dbReference type="PANTHER" id="PTHR33546">
    <property type="entry name" value="LARGE, MULTIFUNCTIONAL SECRETED PROTEIN-RELATED"/>
    <property type="match status" value="1"/>
</dbReference>
<comment type="caution">
    <text evidence="6">The sequence shown here is derived from an EMBL/GenBank/DDBJ whole genome shotgun (WGS) entry which is preliminary data.</text>
</comment>
<name>A0A3D3QZ74_9PLAN</name>
<dbReference type="Proteomes" id="UP000263642">
    <property type="component" value="Unassembled WGS sequence"/>
</dbReference>
<proteinExistence type="predicted"/>
<evidence type="ECO:0000256" key="1">
    <source>
        <dbReference type="ARBA" id="ARBA00022617"/>
    </source>
</evidence>
<dbReference type="InterPro" id="IPR013427">
    <property type="entry name" value="Haem-bd_dom_put"/>
</dbReference>
<evidence type="ECO:0000256" key="2">
    <source>
        <dbReference type="ARBA" id="ARBA00022723"/>
    </source>
</evidence>
<dbReference type="PANTHER" id="PTHR33546:SF1">
    <property type="entry name" value="LARGE, MULTIFUNCTIONAL SECRETED PROTEIN"/>
    <property type="match status" value="1"/>
</dbReference>
<evidence type="ECO:0000313" key="6">
    <source>
        <dbReference type="EMBL" id="HCO21883.1"/>
    </source>
</evidence>
<keyword evidence="2 4" id="KW-0479">Metal-binding</keyword>
<dbReference type="SUPFAM" id="SSF46626">
    <property type="entry name" value="Cytochrome c"/>
    <property type="match status" value="1"/>
</dbReference>
<sequence length="239" mass="27044">EPQIAGTILKRYSDFSEPVREVVLSTLVSRKEWTRQLLADIDTGQIAAATIPEDLVRKMTIHLDQQIADLVSKHWKTIKGASNQQMQDQIARVSKLLGTGSSDVYHGKELYQQNCAKCHILFGEGKRVGPELTQYKRDDSLRMLMHIVNPSAEIREGYETYLVITVDGLVVSGFLFDQDQQIVVIRGADGQNVTIKRENIDEMVKQPKSLMPEGLLDKLSEQDLRDLFGFLRSSQPVFK</sequence>
<gene>
    <name evidence="6" type="ORF">DIT97_01975</name>
</gene>
<dbReference type="AlphaFoldDB" id="A0A3D3QZ74"/>
<dbReference type="PROSITE" id="PS51007">
    <property type="entry name" value="CYTC"/>
    <property type="match status" value="1"/>
</dbReference>
<keyword evidence="3 4" id="KW-0408">Iron</keyword>
<dbReference type="NCBIfam" id="TIGR02603">
    <property type="entry name" value="CxxCH_TIGR02603"/>
    <property type="match status" value="1"/>
</dbReference>
<evidence type="ECO:0000256" key="4">
    <source>
        <dbReference type="PROSITE-ProRule" id="PRU00433"/>
    </source>
</evidence>
<reference evidence="6 7" key="1">
    <citation type="journal article" date="2018" name="Nat. Biotechnol.">
        <title>A standardized bacterial taxonomy based on genome phylogeny substantially revises the tree of life.</title>
        <authorList>
            <person name="Parks D.H."/>
            <person name="Chuvochina M."/>
            <person name="Waite D.W."/>
            <person name="Rinke C."/>
            <person name="Skarshewski A."/>
            <person name="Chaumeil P.A."/>
            <person name="Hugenholtz P."/>
        </authorList>
    </citation>
    <scope>NUCLEOTIDE SEQUENCE [LARGE SCALE GENOMIC DNA]</scope>
    <source>
        <strain evidence="6">UBA9375</strain>
    </source>
</reference>
<organism evidence="6 7">
    <name type="scientific">Gimesia maris</name>
    <dbReference type="NCBI Taxonomy" id="122"/>
    <lineage>
        <taxon>Bacteria</taxon>
        <taxon>Pseudomonadati</taxon>
        <taxon>Planctomycetota</taxon>
        <taxon>Planctomycetia</taxon>
        <taxon>Planctomycetales</taxon>
        <taxon>Planctomycetaceae</taxon>
        <taxon>Gimesia</taxon>
    </lineage>
</organism>
<feature type="domain" description="Cytochrome c" evidence="5">
    <location>
        <begin position="102"/>
        <end position="235"/>
    </location>
</feature>
<protein>
    <submittedName>
        <fullName evidence="6">Dehydrogenase</fullName>
    </submittedName>
</protein>
<keyword evidence="1 4" id="KW-0349">Heme</keyword>
<dbReference type="GO" id="GO:0009055">
    <property type="term" value="F:electron transfer activity"/>
    <property type="evidence" value="ECO:0007669"/>
    <property type="project" value="InterPro"/>
</dbReference>
<dbReference type="InterPro" id="IPR009056">
    <property type="entry name" value="Cyt_c-like_dom"/>
</dbReference>
<evidence type="ECO:0000313" key="7">
    <source>
        <dbReference type="Proteomes" id="UP000263642"/>
    </source>
</evidence>
<dbReference type="Gene3D" id="1.10.760.10">
    <property type="entry name" value="Cytochrome c-like domain"/>
    <property type="match status" value="1"/>
</dbReference>
<dbReference type="InterPro" id="IPR036909">
    <property type="entry name" value="Cyt_c-like_dom_sf"/>
</dbReference>
<dbReference type="EMBL" id="DQAY01000015">
    <property type="protein sequence ID" value="HCO21883.1"/>
    <property type="molecule type" value="Genomic_DNA"/>
</dbReference>
<evidence type="ECO:0000256" key="3">
    <source>
        <dbReference type="ARBA" id="ARBA00023004"/>
    </source>
</evidence>
<evidence type="ECO:0000259" key="5">
    <source>
        <dbReference type="PROSITE" id="PS51007"/>
    </source>
</evidence>
<feature type="non-terminal residue" evidence="6">
    <location>
        <position position="1"/>
    </location>
</feature>
<accession>A0A3D3QZ74</accession>